<dbReference type="Proteomes" id="UP000217199">
    <property type="component" value="Unassembled WGS sequence"/>
</dbReference>
<dbReference type="STRING" id="2282107.A0A286UC81"/>
<keyword evidence="4" id="KW-1185">Reference proteome</keyword>
<feature type="domain" description="SGF29 C-terminal" evidence="2">
    <location>
        <begin position="159"/>
        <end position="280"/>
    </location>
</feature>
<accession>A0A286UC81</accession>
<evidence type="ECO:0000256" key="1">
    <source>
        <dbReference type="SAM" id="MobiDB-lite"/>
    </source>
</evidence>
<dbReference type="OrthoDB" id="10265994at2759"/>
<dbReference type="FunCoup" id="A0A286UC81">
    <property type="interactions" value="15"/>
</dbReference>
<dbReference type="GO" id="GO:0000124">
    <property type="term" value="C:SAGA complex"/>
    <property type="evidence" value="ECO:0007669"/>
    <property type="project" value="InterPro"/>
</dbReference>
<dbReference type="PANTHER" id="PTHR21539">
    <property type="entry name" value="SAGA-ASSOCIATED FACTOR 29"/>
    <property type="match status" value="1"/>
</dbReference>
<dbReference type="PANTHER" id="PTHR21539:SF0">
    <property type="entry name" value="SAGA-ASSOCIATED FACTOR 29"/>
    <property type="match status" value="1"/>
</dbReference>
<name>A0A286UC81_9AGAM</name>
<evidence type="ECO:0000259" key="2">
    <source>
        <dbReference type="PROSITE" id="PS51518"/>
    </source>
</evidence>
<dbReference type="Pfam" id="PF07039">
    <property type="entry name" value="SGF29_Tudor"/>
    <property type="match status" value="1"/>
</dbReference>
<dbReference type="Gene3D" id="2.30.30.140">
    <property type="match status" value="2"/>
</dbReference>
<comment type="caution">
    <text evidence="3">The sequence shown here is derived from an EMBL/GenBank/DDBJ whole genome shotgun (WGS) entry which is preliminary data.</text>
</comment>
<gene>
    <name evidence="3" type="ORF">PNOK_0727600</name>
</gene>
<reference evidence="3 4" key="1">
    <citation type="journal article" date="2017" name="Mol. Ecol.">
        <title>Comparative and population genomic landscape of Phellinus noxius: A hypervariable fungus causing root rot in trees.</title>
        <authorList>
            <person name="Chung C.L."/>
            <person name="Lee T.J."/>
            <person name="Akiba M."/>
            <person name="Lee H.H."/>
            <person name="Kuo T.H."/>
            <person name="Liu D."/>
            <person name="Ke H.M."/>
            <person name="Yokoi T."/>
            <person name="Roa M.B."/>
            <person name="Lu M.J."/>
            <person name="Chang Y.Y."/>
            <person name="Ann P.J."/>
            <person name="Tsai J.N."/>
            <person name="Chen C.Y."/>
            <person name="Tzean S.S."/>
            <person name="Ota Y."/>
            <person name="Hattori T."/>
            <person name="Sahashi N."/>
            <person name="Liou R.F."/>
            <person name="Kikuchi T."/>
            <person name="Tsai I.J."/>
        </authorList>
    </citation>
    <scope>NUCLEOTIDE SEQUENCE [LARGE SCALE GENOMIC DNA]</scope>
    <source>
        <strain evidence="3 4">FFPRI411160</strain>
    </source>
</reference>
<protein>
    <submittedName>
        <fullName evidence="3">Saga complex component</fullName>
    </submittedName>
</protein>
<dbReference type="PROSITE" id="PS51518">
    <property type="entry name" value="SGF29_C"/>
    <property type="match status" value="1"/>
</dbReference>
<proteinExistence type="predicted"/>
<evidence type="ECO:0000313" key="3">
    <source>
        <dbReference type="EMBL" id="PAV17212.1"/>
    </source>
</evidence>
<dbReference type="EMBL" id="NBII01000007">
    <property type="protein sequence ID" value="PAV17212.1"/>
    <property type="molecule type" value="Genomic_DNA"/>
</dbReference>
<feature type="region of interest" description="Disordered" evidence="1">
    <location>
        <begin position="202"/>
        <end position="231"/>
    </location>
</feature>
<feature type="region of interest" description="Disordered" evidence="1">
    <location>
        <begin position="113"/>
        <end position="184"/>
    </location>
</feature>
<dbReference type="CDD" id="cd20393">
    <property type="entry name" value="Tudor_SGF29_rpt1"/>
    <property type="match status" value="1"/>
</dbReference>
<evidence type="ECO:0000313" key="4">
    <source>
        <dbReference type="Proteomes" id="UP000217199"/>
    </source>
</evidence>
<dbReference type="InParanoid" id="A0A286UC81"/>
<dbReference type="InterPro" id="IPR010750">
    <property type="entry name" value="SGF29_tudor-like_dom"/>
</dbReference>
<organism evidence="3 4">
    <name type="scientific">Pyrrhoderma noxium</name>
    <dbReference type="NCBI Taxonomy" id="2282107"/>
    <lineage>
        <taxon>Eukaryota</taxon>
        <taxon>Fungi</taxon>
        <taxon>Dikarya</taxon>
        <taxon>Basidiomycota</taxon>
        <taxon>Agaricomycotina</taxon>
        <taxon>Agaricomycetes</taxon>
        <taxon>Hymenochaetales</taxon>
        <taxon>Hymenochaetaceae</taxon>
        <taxon>Pyrrhoderma</taxon>
    </lineage>
</organism>
<sequence>MDRRRALTQRPSQAEEIQWWSQATLKLNAFRDTYSNPATVDAMARVNRAISAWPDVSGENGEPPAAIETVKATYKKLSSGLTEIKESADLEIKAIDEALESLSVIIAIKRSPETQMNQDKRSKRNRGSSPLSTPSTPAPTPPPQTLKNDAKSRSRPYARQFPLQEHRKVAFRPPSTGGNEGDENTWILAVVTRCLNQEKHRYEVQDPEPQEDGQPGQRYPANAKSMIPLPDPDAPLTSPSHPNAYPVFNTGDTVMALYPDTSCFYRAEVTEVVSPPGKAG</sequence>
<dbReference type="AlphaFoldDB" id="A0A286UC81"/>
<dbReference type="InterPro" id="IPR047288">
    <property type="entry name" value="Tudor_SGF29_rpt1"/>
</dbReference>
<dbReference type="InterPro" id="IPR037802">
    <property type="entry name" value="SGF29"/>
</dbReference>